<gene>
    <name evidence="1" type="ORF">EHP00_1725</name>
</gene>
<evidence type="ECO:0000313" key="1">
    <source>
        <dbReference type="EMBL" id="OQS54740.1"/>
    </source>
</evidence>
<protein>
    <submittedName>
        <fullName evidence="1">Uncharacterized protein</fullName>
    </submittedName>
</protein>
<proteinExistence type="predicted"/>
<dbReference type="Proteomes" id="UP000192758">
    <property type="component" value="Unassembled WGS sequence"/>
</dbReference>
<keyword evidence="2" id="KW-1185">Reference proteome</keyword>
<comment type="caution">
    <text evidence="1">The sequence shown here is derived from an EMBL/GenBank/DDBJ whole genome shotgun (WGS) entry which is preliminary data.</text>
</comment>
<sequence length="154" mass="18439">MSIKKQNYKLLHELLFGTKFNVKKENESVLLSFSKENNKLKVKNNKQKQITYDQFLLDGKSTANYLSEHGKRILEECFILENKKFTQENVKKVCKNKKLNFKQAYAYIENIKQNVEKYTANYNYECITAIKELFYRAKENQAKLQYIINKYHDN</sequence>
<name>A0A1W0E665_9MICR</name>
<dbReference type="VEuPathDB" id="MicrosporidiaDB:EHP00_1725"/>
<reference evidence="1 2" key="1">
    <citation type="journal article" date="2017" name="Environ. Microbiol.">
        <title>Decay of the glycolytic pathway and adaptation to intranuclear parasitism within Enterocytozoonidae microsporidia.</title>
        <authorList>
            <person name="Wiredu Boakye D."/>
            <person name="Jaroenlak P."/>
            <person name="Prachumwat A."/>
            <person name="Williams T.A."/>
            <person name="Bateman K.S."/>
            <person name="Itsathitphaisarn O."/>
            <person name="Sritunyalucksana K."/>
            <person name="Paszkiewicz K.H."/>
            <person name="Moore K.A."/>
            <person name="Stentiford G.D."/>
            <person name="Williams B.A."/>
        </authorList>
    </citation>
    <scope>NUCLEOTIDE SEQUENCE [LARGE SCALE GENOMIC DNA]</scope>
    <source>
        <strain evidence="1 2">TH1</strain>
    </source>
</reference>
<evidence type="ECO:0000313" key="2">
    <source>
        <dbReference type="Proteomes" id="UP000192758"/>
    </source>
</evidence>
<dbReference type="AlphaFoldDB" id="A0A1W0E665"/>
<dbReference type="EMBL" id="MNPJ01000017">
    <property type="protein sequence ID" value="OQS54740.1"/>
    <property type="molecule type" value="Genomic_DNA"/>
</dbReference>
<organism evidence="1 2">
    <name type="scientific">Ecytonucleospora hepatopenaei</name>
    <dbReference type="NCBI Taxonomy" id="646526"/>
    <lineage>
        <taxon>Eukaryota</taxon>
        <taxon>Fungi</taxon>
        <taxon>Fungi incertae sedis</taxon>
        <taxon>Microsporidia</taxon>
        <taxon>Enterocytozoonidae</taxon>
        <taxon>Ecytonucleospora</taxon>
    </lineage>
</organism>
<accession>A0A1W0E665</accession>